<proteinExistence type="predicted"/>
<evidence type="ECO:0000313" key="1">
    <source>
        <dbReference type="EMBL" id="SNR26968.1"/>
    </source>
</evidence>
<organism evidence="1 2">
    <name type="scientific">Maribacter sedimenticola</name>
    <dbReference type="NCBI Taxonomy" id="228956"/>
    <lineage>
        <taxon>Bacteria</taxon>
        <taxon>Pseudomonadati</taxon>
        <taxon>Bacteroidota</taxon>
        <taxon>Flavobacteriia</taxon>
        <taxon>Flavobacteriales</taxon>
        <taxon>Flavobacteriaceae</taxon>
        <taxon>Maribacter</taxon>
    </lineage>
</organism>
<name>A0ABY1SDN6_9FLAO</name>
<accession>A0ABY1SDN6</accession>
<gene>
    <name evidence="1" type="ORF">SAMN04488009_0579</name>
</gene>
<keyword evidence="2" id="KW-1185">Reference proteome</keyword>
<reference evidence="1 2" key="1">
    <citation type="submission" date="2017-06" db="EMBL/GenBank/DDBJ databases">
        <authorList>
            <person name="Varghese N."/>
            <person name="Submissions S."/>
        </authorList>
    </citation>
    <scope>NUCLEOTIDE SEQUENCE [LARGE SCALE GENOMIC DNA]</scope>
    <source>
        <strain evidence="1 2">DSM 19840</strain>
    </source>
</reference>
<sequence length="55" mass="6038">MEVCKSMMTEAWMDGGSVDVDDKIISQLIGKAKCIFTNLISSTATPNEQSITHNF</sequence>
<comment type="caution">
    <text evidence="1">The sequence shown here is derived from an EMBL/GenBank/DDBJ whole genome shotgun (WGS) entry which is preliminary data.</text>
</comment>
<dbReference type="EMBL" id="FZNV01000001">
    <property type="protein sequence ID" value="SNR26968.1"/>
    <property type="molecule type" value="Genomic_DNA"/>
</dbReference>
<protein>
    <submittedName>
        <fullName evidence="1">Uncharacterized protein</fullName>
    </submittedName>
</protein>
<evidence type="ECO:0000313" key="2">
    <source>
        <dbReference type="Proteomes" id="UP000198337"/>
    </source>
</evidence>
<dbReference type="Proteomes" id="UP000198337">
    <property type="component" value="Unassembled WGS sequence"/>
</dbReference>